<feature type="domain" description="Sulfatase N-terminal" evidence="1">
    <location>
        <begin position="31"/>
        <end position="331"/>
    </location>
</feature>
<dbReference type="PANTHER" id="PTHR43751:SF1">
    <property type="entry name" value="SULFATASE ATSG-RELATED"/>
    <property type="match status" value="1"/>
</dbReference>
<dbReference type="RefSeq" id="WP_052881097.1">
    <property type="nucleotide sequence ID" value="NZ_CP010904.1"/>
</dbReference>
<dbReference type="STRING" id="1307763.L21SP4_00409"/>
<sequence length="495" mass="55331">MNRADFLSLSAMTGAAAVLRPGMMNGATGFRNVLIFTVDDMDYMSPNFAGFPVKDGLTPNMDRLASEALYFSRAHVSCAVCQPARQSTMTGKHPHVNGSMGFVSVPEGVPSLPEILMRHGWFTGSTNKGRDYRSFEWSHFIPGHGGRGFGRVPEMLAGDVKTFIGEARKEEKPFFIGVHTGDPHRGFPGSEQSKQKVQKVKEDFPQAKDRIFAADYDDVCSPSEAWIPPYLPQLPAIRREMAQYYNGVHRADQSLGAVLKTLEAEGVLEETLVVFYSDNGASFPTSKQNCYPYSTRTPLLLRFPGAKGGGRVDRDHFVSTMDVMPTILDIQGLPAPKDINGRSLVPLFRGRPQKGRDHIFTTYNYVKPGVQVCPKRAIHTKKYSYIFNPWPDGETETRGERQSGLTFAAMQAAAETDEDLAERVDFILHRTREELYDREKDPWCLNNVIDDPDYARAKKNMKALMEREMRTTGDPLLSAFLEGGSFPAEWSEFKG</sequence>
<dbReference type="EC" id="3.1.6.6" evidence="2"/>
<dbReference type="SUPFAM" id="SSF53649">
    <property type="entry name" value="Alkaline phosphatase-like"/>
    <property type="match status" value="1"/>
</dbReference>
<accession>A0A0G3EHL6</accession>
<name>A0A0G3EHL6_9BACT</name>
<dbReference type="Gene3D" id="3.40.720.10">
    <property type="entry name" value="Alkaline Phosphatase, subunit A"/>
    <property type="match status" value="1"/>
</dbReference>
<organism evidence="2 3">
    <name type="scientific">Kiritimatiella glycovorans</name>
    <dbReference type="NCBI Taxonomy" id="1307763"/>
    <lineage>
        <taxon>Bacteria</taxon>
        <taxon>Pseudomonadati</taxon>
        <taxon>Kiritimatiellota</taxon>
        <taxon>Kiritimatiellia</taxon>
        <taxon>Kiritimatiellales</taxon>
        <taxon>Kiritimatiellaceae</taxon>
        <taxon>Kiritimatiella</taxon>
    </lineage>
</organism>
<dbReference type="PANTHER" id="PTHR43751">
    <property type="entry name" value="SULFATASE"/>
    <property type="match status" value="1"/>
</dbReference>
<dbReference type="Proteomes" id="UP000035268">
    <property type="component" value="Chromosome"/>
</dbReference>
<dbReference type="AlphaFoldDB" id="A0A0G3EHL6"/>
<reference evidence="3" key="1">
    <citation type="submission" date="2015-02" db="EMBL/GenBank/DDBJ databases">
        <title>Description and complete genome sequence of the first cultured representative of the subdivision 5 of the Verrucomicrobia phylum.</title>
        <authorList>
            <person name="Spring S."/>
            <person name="Bunk B."/>
            <person name="Sproer C."/>
            <person name="Klenk H.-P."/>
        </authorList>
    </citation>
    <scope>NUCLEOTIDE SEQUENCE [LARGE SCALE GENOMIC DNA]</scope>
    <source>
        <strain evidence="3">L21-Fru-AB</strain>
    </source>
</reference>
<keyword evidence="3" id="KW-1185">Reference proteome</keyword>
<keyword evidence="2" id="KW-0378">Hydrolase</keyword>
<dbReference type="InterPro" id="IPR017850">
    <property type="entry name" value="Alkaline_phosphatase_core_sf"/>
</dbReference>
<proteinExistence type="predicted"/>
<reference evidence="2 3" key="2">
    <citation type="journal article" date="2016" name="ISME J.">
        <title>Characterization of the first cultured representative of Verrucomicrobia subdivision 5 indicates the proposal of a novel phylum.</title>
        <authorList>
            <person name="Spring S."/>
            <person name="Bunk B."/>
            <person name="Sproer C."/>
            <person name="Schumann P."/>
            <person name="Rohde M."/>
            <person name="Tindall B.J."/>
            <person name="Klenk H.P."/>
        </authorList>
    </citation>
    <scope>NUCLEOTIDE SEQUENCE [LARGE SCALE GENOMIC DNA]</scope>
    <source>
        <strain evidence="2 3">L21-Fru-AB</strain>
    </source>
</reference>
<dbReference type="KEGG" id="vbl:L21SP4_00409"/>
<dbReference type="OrthoDB" id="9762324at2"/>
<protein>
    <submittedName>
        <fullName evidence="2">Choline-sulfatase</fullName>
        <ecNumber evidence="2">3.1.6.6</ecNumber>
    </submittedName>
</protein>
<evidence type="ECO:0000313" key="2">
    <source>
        <dbReference type="EMBL" id="AKJ63689.1"/>
    </source>
</evidence>
<dbReference type="GO" id="GO:0047753">
    <property type="term" value="F:choline-sulfatase activity"/>
    <property type="evidence" value="ECO:0007669"/>
    <property type="project" value="UniProtKB-EC"/>
</dbReference>
<evidence type="ECO:0000259" key="1">
    <source>
        <dbReference type="Pfam" id="PF00884"/>
    </source>
</evidence>
<gene>
    <name evidence="2" type="primary">betC_2</name>
    <name evidence="2" type="ORF">L21SP4_00409</name>
</gene>
<dbReference type="CDD" id="cd16027">
    <property type="entry name" value="SGSH"/>
    <property type="match status" value="1"/>
</dbReference>
<dbReference type="InterPro" id="IPR052701">
    <property type="entry name" value="GAG_Ulvan_Degrading_Sulfatases"/>
</dbReference>
<dbReference type="EMBL" id="CP010904">
    <property type="protein sequence ID" value="AKJ63689.1"/>
    <property type="molecule type" value="Genomic_DNA"/>
</dbReference>
<dbReference type="Pfam" id="PF00884">
    <property type="entry name" value="Sulfatase"/>
    <property type="match status" value="1"/>
</dbReference>
<dbReference type="InterPro" id="IPR000917">
    <property type="entry name" value="Sulfatase_N"/>
</dbReference>
<evidence type="ECO:0000313" key="3">
    <source>
        <dbReference type="Proteomes" id="UP000035268"/>
    </source>
</evidence>